<evidence type="ECO:0000313" key="1">
    <source>
        <dbReference type="EMBL" id="SUI68016.1"/>
    </source>
</evidence>
<dbReference type="EMBL" id="UGYV01000001">
    <property type="protein sequence ID" value="SUI68016.1"/>
    <property type="molecule type" value="Genomic_DNA"/>
</dbReference>
<protein>
    <submittedName>
        <fullName evidence="1">Uncharacterized protein</fullName>
    </submittedName>
</protein>
<accession>A0A379ZTG6</accession>
<proteinExistence type="predicted"/>
<evidence type="ECO:0000313" key="2">
    <source>
        <dbReference type="Proteomes" id="UP000255061"/>
    </source>
</evidence>
<name>A0A379ZTG6_9GAMM</name>
<dbReference type="Proteomes" id="UP000255061">
    <property type="component" value="Unassembled WGS sequence"/>
</dbReference>
<sequence>MRFCEKAGNYRWTKKSSMLVGEMLQVDRNLSCELLGLY</sequence>
<gene>
    <name evidence="1" type="ORF">NCTC10736_01003</name>
</gene>
<reference evidence="1 2" key="1">
    <citation type="submission" date="2018-06" db="EMBL/GenBank/DDBJ databases">
        <authorList>
            <consortium name="Pathogen Informatics"/>
            <person name="Doyle S."/>
        </authorList>
    </citation>
    <scope>NUCLEOTIDE SEQUENCE [LARGE SCALE GENOMIC DNA]</scope>
    <source>
        <strain evidence="1 2">NCTC10736</strain>
    </source>
</reference>
<dbReference type="AlphaFoldDB" id="A0A379ZTG6"/>
<organism evidence="1 2">
    <name type="scientific">Shewanella morhuae</name>
    <dbReference type="NCBI Taxonomy" id="365591"/>
    <lineage>
        <taxon>Bacteria</taxon>
        <taxon>Pseudomonadati</taxon>
        <taxon>Pseudomonadota</taxon>
        <taxon>Gammaproteobacteria</taxon>
        <taxon>Alteromonadales</taxon>
        <taxon>Shewanellaceae</taxon>
        <taxon>Shewanella</taxon>
    </lineage>
</organism>